<protein>
    <submittedName>
        <fullName evidence="1">Uncharacterized protein</fullName>
    </submittedName>
</protein>
<organism evidence="1 2">
    <name type="scientific">Vaccinium darrowii</name>
    <dbReference type="NCBI Taxonomy" id="229202"/>
    <lineage>
        <taxon>Eukaryota</taxon>
        <taxon>Viridiplantae</taxon>
        <taxon>Streptophyta</taxon>
        <taxon>Embryophyta</taxon>
        <taxon>Tracheophyta</taxon>
        <taxon>Spermatophyta</taxon>
        <taxon>Magnoliopsida</taxon>
        <taxon>eudicotyledons</taxon>
        <taxon>Gunneridae</taxon>
        <taxon>Pentapetalae</taxon>
        <taxon>asterids</taxon>
        <taxon>Ericales</taxon>
        <taxon>Ericaceae</taxon>
        <taxon>Vaccinioideae</taxon>
        <taxon>Vaccinieae</taxon>
        <taxon>Vaccinium</taxon>
    </lineage>
</organism>
<sequence>MSYEPQNSESQSSCYYHNTSSSPSSPGSFTQPDPDTNTHSITKPKKAKRITRDNSRHPVYRGIRLRTCGKWVSEIREPRKKSRIWLGTFATAEMAARAHDVAALSVKGNCAVLNFPELAGILPRPASLSARDVQAAAAQAAAMTGFDSPSPSTKQSSSAAALLSLVWGSPRQAAAANSASMSNSNLLHTSMVRGTETTSSDEFDDIVELPSLGTSYKSTELSREDVSEDLVDEWVYPPSPPCLHGGDDDCETAEAERAIQSSFESLLSTYDQC</sequence>
<comment type="caution">
    <text evidence="1">The sequence shown here is derived from an EMBL/GenBank/DDBJ whole genome shotgun (WGS) entry which is preliminary data.</text>
</comment>
<dbReference type="Proteomes" id="UP000828048">
    <property type="component" value="Chromosome 10"/>
</dbReference>
<name>A0ACB7XFX3_9ERIC</name>
<evidence type="ECO:0000313" key="1">
    <source>
        <dbReference type="EMBL" id="KAH7839675.1"/>
    </source>
</evidence>
<evidence type="ECO:0000313" key="2">
    <source>
        <dbReference type="Proteomes" id="UP000828048"/>
    </source>
</evidence>
<keyword evidence="2" id="KW-1185">Reference proteome</keyword>
<reference evidence="1 2" key="1">
    <citation type="journal article" date="2021" name="Hortic Res">
        <title>High-quality reference genome and annotation aids understanding of berry development for evergreen blueberry (Vaccinium darrowii).</title>
        <authorList>
            <person name="Yu J."/>
            <person name="Hulse-Kemp A.M."/>
            <person name="Babiker E."/>
            <person name="Staton M."/>
        </authorList>
    </citation>
    <scope>NUCLEOTIDE SEQUENCE [LARGE SCALE GENOMIC DNA]</scope>
    <source>
        <strain evidence="2">cv. NJ 8807/NJ 8810</strain>
        <tissue evidence="1">Young leaf</tissue>
    </source>
</reference>
<proteinExistence type="predicted"/>
<accession>A0ACB7XFX3</accession>
<dbReference type="EMBL" id="CM037160">
    <property type="protein sequence ID" value="KAH7839675.1"/>
    <property type="molecule type" value="Genomic_DNA"/>
</dbReference>
<gene>
    <name evidence="1" type="ORF">Vadar_007204</name>
</gene>